<reference evidence="4" key="1">
    <citation type="submission" date="2025-08" db="UniProtKB">
        <authorList>
            <consortium name="RefSeq"/>
        </authorList>
    </citation>
    <scope>IDENTIFICATION</scope>
</reference>
<dbReference type="Gene3D" id="3.40.50.1110">
    <property type="entry name" value="SGNH hydrolase"/>
    <property type="match status" value="1"/>
</dbReference>
<evidence type="ECO:0000256" key="2">
    <source>
        <dbReference type="ARBA" id="ARBA00023180"/>
    </source>
</evidence>
<sequence>MTITMHYFKEKTIAEVQSYVPYIVQKINDATRKMIDHGAQTVIVPGYLPIGCLPIYLTAFRSDDPMAYDELKCLKGLNNLAMLHNDNLQRALKQLRKEYPDVTIVYADYYTALQWVLSHAPLVMQIEPDALMIVNPHVAIVYIWETISLRGVPRNKQQ</sequence>
<dbReference type="PANTHER" id="PTHR22835">
    <property type="entry name" value="ZINC FINGER FYVE DOMAIN CONTAINING PROTEIN"/>
    <property type="match status" value="1"/>
</dbReference>
<dbReference type="InterPro" id="IPR001087">
    <property type="entry name" value="GDSL"/>
</dbReference>
<dbReference type="GeneID" id="104589860"/>
<dbReference type="KEGG" id="nnu:104589860"/>
<evidence type="ECO:0000313" key="4">
    <source>
        <dbReference type="RefSeq" id="XP_019051953.1"/>
    </source>
</evidence>
<dbReference type="OMA" id="YIWETIS"/>
<dbReference type="RefSeq" id="XP_019051953.1">
    <property type="nucleotide sequence ID" value="XM_019196408.1"/>
</dbReference>
<dbReference type="InParanoid" id="A0A1U8PZI4"/>
<organism evidence="3 4">
    <name type="scientific">Nelumbo nucifera</name>
    <name type="common">Sacred lotus</name>
    <dbReference type="NCBI Taxonomy" id="4432"/>
    <lineage>
        <taxon>Eukaryota</taxon>
        <taxon>Viridiplantae</taxon>
        <taxon>Streptophyta</taxon>
        <taxon>Embryophyta</taxon>
        <taxon>Tracheophyta</taxon>
        <taxon>Spermatophyta</taxon>
        <taxon>Magnoliopsida</taxon>
        <taxon>Proteales</taxon>
        <taxon>Nelumbonaceae</taxon>
        <taxon>Nelumbo</taxon>
    </lineage>
</organism>
<name>A0A1U8PZI4_NELNU</name>
<keyword evidence="2" id="KW-0325">Glycoprotein</keyword>
<accession>A0A1U8PZI4</accession>
<dbReference type="Pfam" id="PF00657">
    <property type="entry name" value="Lipase_GDSL"/>
    <property type="match status" value="1"/>
</dbReference>
<protein>
    <submittedName>
        <fullName evidence="4">GDSL esterase/lipase At5g03980-like isoform X1</fullName>
    </submittedName>
</protein>
<comment type="similarity">
    <text evidence="1">Belongs to the 'GDSL' lipolytic enzyme family.</text>
</comment>
<dbReference type="InterPro" id="IPR036514">
    <property type="entry name" value="SGNH_hydro_sf"/>
</dbReference>
<proteinExistence type="inferred from homology"/>
<dbReference type="PANTHER" id="PTHR22835:SF517">
    <property type="entry name" value="GDSL-LIKE LIPASE_ACYLHYDROLASE FAMILY PROTEIN, EXPRESSED"/>
    <property type="match status" value="1"/>
</dbReference>
<dbReference type="Proteomes" id="UP000189703">
    <property type="component" value="Unplaced"/>
</dbReference>
<evidence type="ECO:0000256" key="1">
    <source>
        <dbReference type="ARBA" id="ARBA00008668"/>
    </source>
</evidence>
<evidence type="ECO:0000313" key="3">
    <source>
        <dbReference type="Proteomes" id="UP000189703"/>
    </source>
</evidence>
<keyword evidence="3" id="KW-1185">Reference proteome</keyword>
<gene>
    <name evidence="4" type="primary">LOC104589860</name>
</gene>
<dbReference type="OrthoDB" id="1600564at2759"/>
<dbReference type="GO" id="GO:0016788">
    <property type="term" value="F:hydrolase activity, acting on ester bonds"/>
    <property type="evidence" value="ECO:0007669"/>
    <property type="project" value="InterPro"/>
</dbReference>
<dbReference type="AlphaFoldDB" id="A0A1U8PZI4"/>